<evidence type="ECO:0000256" key="7">
    <source>
        <dbReference type="ARBA" id="ARBA00022840"/>
    </source>
</evidence>
<evidence type="ECO:0000256" key="3">
    <source>
        <dbReference type="ARBA" id="ARBA00022705"/>
    </source>
</evidence>
<keyword evidence="6 12" id="KW-0347">Helicase</keyword>
<dbReference type="PROSITE" id="PS51199">
    <property type="entry name" value="SF4_HELICASE"/>
    <property type="match status" value="1"/>
</dbReference>
<dbReference type="GO" id="GO:0003677">
    <property type="term" value="F:DNA binding"/>
    <property type="evidence" value="ECO:0007669"/>
    <property type="project" value="UniProtKB-UniRule"/>
</dbReference>
<gene>
    <name evidence="14" type="primary">dnaB</name>
    <name evidence="14" type="ORF">FXF36_00340</name>
</gene>
<keyword evidence="8 12" id="KW-0238">DNA-binding</keyword>
<dbReference type="GO" id="GO:1990077">
    <property type="term" value="C:primosome complex"/>
    <property type="evidence" value="ECO:0007669"/>
    <property type="project" value="UniProtKB-UniRule"/>
</dbReference>
<sequence length="446" mass="49747">MDDSLKRSVPHSLAAERAVIGSMIIDDEAINVCSEILTKNDFYQKLYGVLFQTIIDLHNSQQAVDEITIMAAIGEIDLGINIEELIKELIIEVPTSVNAKDYAKVVKEKAILRNIIRVGQTLEKRCYEEWDNVDSILADSEAEIFALNQQHGDTDESSIKQVVLEELTAIEMASKNKGELTGVASGFIDLDSVTQGFQKGDLIIVAARPAMGKTAFVLNIAAHIGIKLKKKVAVFSLEMPKGQLVRRLMAQEGHVDSKKMKSGNLTETDWELLIQAATKVGCSNIVLDDAIGGLTPQKLRRKCRKLASDGDLAVIIIDYLQLMDGDKHADNRQVEVSQISRSLKMIAKELNVPIIALSQLSRNVEDRTDKRPMMSDLRESGAIEQDADIIMFLYRDDYYNHDSEKKNTTELIIGKHRSGELATIELAWLPEYTKFANKDHTNGMYN</sequence>
<evidence type="ECO:0000256" key="4">
    <source>
        <dbReference type="ARBA" id="ARBA00022741"/>
    </source>
</evidence>
<proteinExistence type="inferred from homology"/>
<protein>
    <recommendedName>
        <fullName evidence="11 12">Replicative DNA helicase</fullName>
        <ecNumber evidence="11 12">5.6.2.3</ecNumber>
    </recommendedName>
</protein>
<reference evidence="15" key="1">
    <citation type="submission" date="2019-08" db="EMBL/GenBank/DDBJ databases">
        <title>Complete Genome Sequence of the Polysaccharide-Degrading Rumen Bacterium Pseudobutyrivibrio xylanivorans MA3014.</title>
        <authorList>
            <person name="Palevich N."/>
            <person name="Maclean P.H."/>
            <person name="Kelly W.J."/>
            <person name="Leahy S.C."/>
            <person name="Rakonjac J."/>
            <person name="Attwood G.T."/>
        </authorList>
    </citation>
    <scope>NUCLEOTIDE SEQUENCE [LARGE SCALE GENOMIC DNA]</scope>
    <source>
        <strain evidence="15">MA3014</strain>
    </source>
</reference>
<keyword evidence="3 12" id="KW-0235">DNA replication</keyword>
<evidence type="ECO:0000256" key="8">
    <source>
        <dbReference type="ARBA" id="ARBA00023125"/>
    </source>
</evidence>
<dbReference type="EC" id="5.6.2.3" evidence="11 12"/>
<dbReference type="FunFam" id="3.40.50.300:FF:000076">
    <property type="entry name" value="Replicative DNA helicase"/>
    <property type="match status" value="1"/>
</dbReference>
<dbReference type="InterPro" id="IPR036185">
    <property type="entry name" value="DNA_heli_DnaB-like_N_sf"/>
</dbReference>
<dbReference type="Gene3D" id="1.10.860.10">
    <property type="entry name" value="DNAb Helicase, Chain A"/>
    <property type="match status" value="1"/>
</dbReference>
<dbReference type="RefSeq" id="WP_151621973.1">
    <property type="nucleotide sequence ID" value="NZ_CP043028.1"/>
</dbReference>
<dbReference type="Gene3D" id="3.40.50.300">
    <property type="entry name" value="P-loop containing nucleotide triphosphate hydrolases"/>
    <property type="match status" value="1"/>
</dbReference>
<organism evidence="14 15">
    <name type="scientific">Pseudobutyrivibrio xylanivorans</name>
    <dbReference type="NCBI Taxonomy" id="185007"/>
    <lineage>
        <taxon>Bacteria</taxon>
        <taxon>Bacillati</taxon>
        <taxon>Bacillota</taxon>
        <taxon>Clostridia</taxon>
        <taxon>Lachnospirales</taxon>
        <taxon>Lachnospiraceae</taxon>
        <taxon>Pseudobutyrivibrio</taxon>
    </lineage>
</organism>
<dbReference type="KEGG" id="pxv:FXF36_00340"/>
<keyword evidence="7 12" id="KW-0067">ATP-binding</keyword>
<evidence type="ECO:0000313" key="15">
    <source>
        <dbReference type="Proteomes" id="UP000327030"/>
    </source>
</evidence>
<dbReference type="GO" id="GO:0042802">
    <property type="term" value="F:identical protein binding"/>
    <property type="evidence" value="ECO:0007669"/>
    <property type="project" value="UniProtKB-ARBA"/>
</dbReference>
<dbReference type="InterPro" id="IPR007693">
    <property type="entry name" value="DNA_helicase_DnaB-like_N"/>
</dbReference>
<keyword evidence="5 12" id="KW-0378">Hydrolase</keyword>
<dbReference type="EMBL" id="CP043028">
    <property type="protein sequence ID" value="QFJ53429.1"/>
    <property type="molecule type" value="Genomic_DNA"/>
</dbReference>
<dbReference type="InterPro" id="IPR016136">
    <property type="entry name" value="DNA_helicase_N/primase_C"/>
</dbReference>
<evidence type="ECO:0000259" key="13">
    <source>
        <dbReference type="PROSITE" id="PS51199"/>
    </source>
</evidence>
<dbReference type="SUPFAM" id="SSF52540">
    <property type="entry name" value="P-loop containing nucleoside triphosphate hydrolases"/>
    <property type="match status" value="1"/>
</dbReference>
<dbReference type="Pfam" id="PF03796">
    <property type="entry name" value="DnaB_C"/>
    <property type="match status" value="1"/>
</dbReference>
<evidence type="ECO:0000256" key="5">
    <source>
        <dbReference type="ARBA" id="ARBA00022801"/>
    </source>
</evidence>
<evidence type="ECO:0000256" key="11">
    <source>
        <dbReference type="NCBIfam" id="TIGR00665"/>
    </source>
</evidence>
<dbReference type="AlphaFoldDB" id="A0A5P6VP19"/>
<evidence type="ECO:0000256" key="2">
    <source>
        <dbReference type="ARBA" id="ARBA00022515"/>
    </source>
</evidence>
<dbReference type="SUPFAM" id="SSF48024">
    <property type="entry name" value="N-terminal domain of DnaB helicase"/>
    <property type="match status" value="1"/>
</dbReference>
<keyword evidence="4 12" id="KW-0547">Nucleotide-binding</keyword>
<dbReference type="InterPro" id="IPR007692">
    <property type="entry name" value="DNA_helicase_DnaB"/>
</dbReference>
<dbReference type="Pfam" id="PF00772">
    <property type="entry name" value="DnaB"/>
    <property type="match status" value="1"/>
</dbReference>
<dbReference type="NCBIfam" id="TIGR00665">
    <property type="entry name" value="DnaB"/>
    <property type="match status" value="1"/>
</dbReference>
<name>A0A5P6VP19_PSEXY</name>
<dbReference type="OrthoDB" id="9773982at2"/>
<evidence type="ECO:0000256" key="10">
    <source>
        <dbReference type="ARBA" id="ARBA00048954"/>
    </source>
</evidence>
<keyword evidence="2 12" id="KW-0639">Primosome</keyword>
<dbReference type="GO" id="GO:0016887">
    <property type="term" value="F:ATP hydrolysis activity"/>
    <property type="evidence" value="ECO:0007669"/>
    <property type="project" value="RHEA"/>
</dbReference>
<feature type="domain" description="SF4 helicase" evidence="13">
    <location>
        <begin position="176"/>
        <end position="442"/>
    </location>
</feature>
<evidence type="ECO:0000256" key="1">
    <source>
        <dbReference type="ARBA" id="ARBA00008428"/>
    </source>
</evidence>
<dbReference type="Proteomes" id="UP000327030">
    <property type="component" value="Chromosome 1"/>
</dbReference>
<dbReference type="InterPro" id="IPR007694">
    <property type="entry name" value="DNA_helicase_DnaB-like_C"/>
</dbReference>
<keyword evidence="9" id="KW-0413">Isomerase</keyword>
<dbReference type="GO" id="GO:0005829">
    <property type="term" value="C:cytosol"/>
    <property type="evidence" value="ECO:0007669"/>
    <property type="project" value="TreeGrafter"/>
</dbReference>
<dbReference type="InterPro" id="IPR027417">
    <property type="entry name" value="P-loop_NTPase"/>
</dbReference>
<dbReference type="GO" id="GO:0005524">
    <property type="term" value="F:ATP binding"/>
    <property type="evidence" value="ECO:0007669"/>
    <property type="project" value="UniProtKB-UniRule"/>
</dbReference>
<comment type="function">
    <text evidence="12">The main replicative DNA helicase, it participates in initiation and elongation during chromosome replication. Travels ahead of the DNA replisome, separating dsDNA into templates for DNA synthesis. A processive ATP-dependent 5'-3' DNA helicase it has DNA-dependent ATPase activity.</text>
</comment>
<dbReference type="GO" id="GO:0043139">
    <property type="term" value="F:5'-3' DNA helicase activity"/>
    <property type="evidence" value="ECO:0007669"/>
    <property type="project" value="UniProtKB-EC"/>
</dbReference>
<dbReference type="PANTHER" id="PTHR30153:SF2">
    <property type="entry name" value="REPLICATIVE DNA HELICASE"/>
    <property type="match status" value="1"/>
</dbReference>
<accession>A0A5P6VP19</accession>
<dbReference type="GO" id="GO:0006269">
    <property type="term" value="P:DNA replication, synthesis of primer"/>
    <property type="evidence" value="ECO:0007669"/>
    <property type="project" value="UniProtKB-UniRule"/>
</dbReference>
<dbReference type="CDD" id="cd00984">
    <property type="entry name" value="DnaB_C"/>
    <property type="match status" value="1"/>
</dbReference>
<evidence type="ECO:0000313" key="14">
    <source>
        <dbReference type="EMBL" id="QFJ53429.1"/>
    </source>
</evidence>
<dbReference type="PANTHER" id="PTHR30153">
    <property type="entry name" value="REPLICATIVE DNA HELICASE DNAB"/>
    <property type="match status" value="1"/>
</dbReference>
<comment type="catalytic activity">
    <reaction evidence="10 12">
        <text>ATP + H2O = ADP + phosphate + H(+)</text>
        <dbReference type="Rhea" id="RHEA:13065"/>
        <dbReference type="ChEBI" id="CHEBI:15377"/>
        <dbReference type="ChEBI" id="CHEBI:15378"/>
        <dbReference type="ChEBI" id="CHEBI:30616"/>
        <dbReference type="ChEBI" id="CHEBI:43474"/>
        <dbReference type="ChEBI" id="CHEBI:456216"/>
        <dbReference type="EC" id="5.6.2.3"/>
    </reaction>
</comment>
<evidence type="ECO:0000256" key="12">
    <source>
        <dbReference type="RuleBase" id="RU362085"/>
    </source>
</evidence>
<evidence type="ECO:0000256" key="6">
    <source>
        <dbReference type="ARBA" id="ARBA00022806"/>
    </source>
</evidence>
<comment type="similarity">
    <text evidence="1 12">Belongs to the helicase family. DnaB subfamily.</text>
</comment>
<evidence type="ECO:0000256" key="9">
    <source>
        <dbReference type="ARBA" id="ARBA00023235"/>
    </source>
</evidence>